<keyword evidence="12" id="KW-1185">Reference proteome</keyword>
<keyword evidence="8 10" id="KW-0975">Bacterial flagellum</keyword>
<evidence type="ECO:0000256" key="6">
    <source>
        <dbReference type="ARBA" id="ARBA00022989"/>
    </source>
</evidence>
<dbReference type="Proteomes" id="UP001429580">
    <property type="component" value="Unassembled WGS sequence"/>
</dbReference>
<keyword evidence="11" id="KW-0282">Flagellum</keyword>
<feature type="transmembrane region" description="Helical" evidence="10">
    <location>
        <begin position="67"/>
        <end position="84"/>
    </location>
</feature>
<keyword evidence="11" id="KW-0969">Cilium</keyword>
<comment type="subcellular location">
    <subcellularLocation>
        <location evidence="10">Cell membrane</location>
        <topology evidence="10">Multi-pass membrane protein</topology>
    </subcellularLocation>
    <subcellularLocation>
        <location evidence="10">Bacterial flagellum basal body</location>
    </subcellularLocation>
</comment>
<name>A0ABX0UYV3_9HYPH</name>
<feature type="transmembrane region" description="Helical" evidence="10">
    <location>
        <begin position="90"/>
        <end position="109"/>
    </location>
</feature>
<keyword evidence="11" id="KW-0966">Cell projection</keyword>
<feature type="transmembrane region" description="Helical" evidence="10">
    <location>
        <begin position="121"/>
        <end position="140"/>
    </location>
</feature>
<evidence type="ECO:0000256" key="1">
    <source>
        <dbReference type="ARBA" id="ARBA00002578"/>
    </source>
</evidence>
<evidence type="ECO:0000256" key="7">
    <source>
        <dbReference type="ARBA" id="ARBA00023136"/>
    </source>
</evidence>
<protein>
    <recommendedName>
        <fullName evidence="3 9">Flagellar biosynthetic protein FliR</fullName>
    </recommendedName>
</protein>
<comment type="similarity">
    <text evidence="2 10">Belongs to the FliR/MopE/SpaR family.</text>
</comment>
<evidence type="ECO:0000256" key="2">
    <source>
        <dbReference type="ARBA" id="ARBA00009772"/>
    </source>
</evidence>
<keyword evidence="4 10" id="KW-1003">Cell membrane</keyword>
<keyword evidence="5 10" id="KW-0812">Transmembrane</keyword>
<gene>
    <name evidence="11" type="ORF">FHS82_000951</name>
</gene>
<feature type="transmembrane region" description="Helical" evidence="10">
    <location>
        <begin position="38"/>
        <end position="55"/>
    </location>
</feature>
<dbReference type="InterPro" id="IPR002010">
    <property type="entry name" value="T3SS_IM_R"/>
</dbReference>
<evidence type="ECO:0000256" key="8">
    <source>
        <dbReference type="ARBA" id="ARBA00023143"/>
    </source>
</evidence>
<evidence type="ECO:0000256" key="9">
    <source>
        <dbReference type="NCBIfam" id="TIGR01400"/>
    </source>
</evidence>
<comment type="caution">
    <text evidence="11">The sequence shown here is derived from an EMBL/GenBank/DDBJ whole genome shotgun (WGS) entry which is preliminary data.</text>
</comment>
<dbReference type="InterPro" id="IPR006303">
    <property type="entry name" value="FliR"/>
</dbReference>
<evidence type="ECO:0000313" key="11">
    <source>
        <dbReference type="EMBL" id="NIJ57125.1"/>
    </source>
</evidence>
<proteinExistence type="inferred from homology"/>
<feature type="transmembrane region" description="Helical" evidence="10">
    <location>
        <begin position="213"/>
        <end position="233"/>
    </location>
</feature>
<dbReference type="PANTHER" id="PTHR30065">
    <property type="entry name" value="FLAGELLAR BIOSYNTHETIC PROTEIN FLIR"/>
    <property type="match status" value="1"/>
</dbReference>
<dbReference type="PRINTS" id="PR00953">
    <property type="entry name" value="TYPE3IMRPROT"/>
</dbReference>
<dbReference type="Pfam" id="PF01311">
    <property type="entry name" value="Bac_export_1"/>
    <property type="match status" value="1"/>
</dbReference>
<dbReference type="RefSeq" id="WP_166949357.1">
    <property type="nucleotide sequence ID" value="NZ_JAASQI010000002.1"/>
</dbReference>
<dbReference type="NCBIfam" id="TIGR01400">
    <property type="entry name" value="fliR"/>
    <property type="match status" value="1"/>
</dbReference>
<evidence type="ECO:0000256" key="3">
    <source>
        <dbReference type="ARBA" id="ARBA00021717"/>
    </source>
</evidence>
<evidence type="ECO:0000256" key="10">
    <source>
        <dbReference type="RuleBase" id="RU362071"/>
    </source>
</evidence>
<keyword evidence="6 10" id="KW-1133">Transmembrane helix</keyword>
<evidence type="ECO:0000256" key="4">
    <source>
        <dbReference type="ARBA" id="ARBA00022475"/>
    </source>
</evidence>
<dbReference type="EMBL" id="JAASQI010000002">
    <property type="protein sequence ID" value="NIJ57125.1"/>
    <property type="molecule type" value="Genomic_DNA"/>
</dbReference>
<keyword evidence="7 10" id="KW-0472">Membrane</keyword>
<organism evidence="11 12">
    <name type="scientific">Pseudochelatococcus lubricantis</name>
    <dbReference type="NCBI Taxonomy" id="1538102"/>
    <lineage>
        <taxon>Bacteria</taxon>
        <taxon>Pseudomonadati</taxon>
        <taxon>Pseudomonadota</taxon>
        <taxon>Alphaproteobacteria</taxon>
        <taxon>Hyphomicrobiales</taxon>
        <taxon>Chelatococcaceae</taxon>
        <taxon>Pseudochelatococcus</taxon>
    </lineage>
</organism>
<evidence type="ECO:0000313" key="12">
    <source>
        <dbReference type="Proteomes" id="UP001429580"/>
    </source>
</evidence>
<reference evidence="11 12" key="1">
    <citation type="submission" date="2020-03" db="EMBL/GenBank/DDBJ databases">
        <title>Genomic Encyclopedia of Type Strains, Phase IV (KMG-IV): sequencing the most valuable type-strain genomes for metagenomic binning, comparative biology and taxonomic classification.</title>
        <authorList>
            <person name="Goeker M."/>
        </authorList>
    </citation>
    <scope>NUCLEOTIDE SEQUENCE [LARGE SCALE GENOMIC DNA]</scope>
    <source>
        <strain evidence="11 12">DSM 103870</strain>
    </source>
</reference>
<dbReference type="PANTHER" id="PTHR30065:SF1">
    <property type="entry name" value="SURFACE PRESENTATION OF ANTIGENS PROTEIN SPAR"/>
    <property type="match status" value="1"/>
</dbReference>
<feature type="transmembrane region" description="Helical" evidence="10">
    <location>
        <begin position="7"/>
        <end position="26"/>
    </location>
</feature>
<sequence>MPSVASDVVVGALLLMCRIGGCFMLMPGLSHAGIPARIRLYAAFAVALTLFPLLYDKVNAAFQGKPFAFLILLVVSEVLSGIWIGFLGRLMFLAFETLSVLIAMSLSLSNPSGVSFDQMEPLPPVGTILGLSAAMLVFAADLHWEVLRAVAASYDNMPPGLLFQSRLSLVGVVDQFGNSFLLALRISAPIVVYAVIVNFAIGIVNKFTPQIQVYFISMPFVIAGGMFLLYILVNEMLSEFIKGVSRWLVYG</sequence>
<accession>A0ABX0UYV3</accession>
<feature type="transmembrane region" description="Helical" evidence="10">
    <location>
        <begin position="180"/>
        <end position="201"/>
    </location>
</feature>
<comment type="function">
    <text evidence="1 10">Role in flagellar biosynthesis.</text>
</comment>
<evidence type="ECO:0000256" key="5">
    <source>
        <dbReference type="ARBA" id="ARBA00022692"/>
    </source>
</evidence>